<dbReference type="EMBL" id="JAANYQ010000011">
    <property type="protein sequence ID" value="KAF4121771.1"/>
    <property type="molecule type" value="Genomic_DNA"/>
</dbReference>
<evidence type="ECO:0000256" key="4">
    <source>
        <dbReference type="ARBA" id="ARBA00022927"/>
    </source>
</evidence>
<dbReference type="PANTHER" id="PTHR40787:SF3">
    <property type="entry name" value="PROTEIN TRANSPORT PROTEIN SEC39"/>
    <property type="match status" value="1"/>
</dbReference>
<dbReference type="GO" id="GO:0006890">
    <property type="term" value="P:retrograde vesicle-mediated transport, Golgi to endoplasmic reticulum"/>
    <property type="evidence" value="ECO:0007669"/>
    <property type="project" value="InterPro"/>
</dbReference>
<keyword evidence="2" id="KW-0813">Transport</keyword>
<dbReference type="RefSeq" id="XP_035320423.1">
    <property type="nucleotide sequence ID" value="XM_035463592.1"/>
</dbReference>
<evidence type="ECO:0000256" key="5">
    <source>
        <dbReference type="SAM" id="MobiDB-lite"/>
    </source>
</evidence>
<comment type="subcellular location">
    <subcellularLocation>
        <location evidence="1">Endoplasmic reticulum</location>
    </subcellularLocation>
</comment>
<evidence type="ECO:0000259" key="6">
    <source>
        <dbReference type="Pfam" id="PF08314"/>
    </source>
</evidence>
<dbReference type="GO" id="GO:0005783">
    <property type="term" value="C:endoplasmic reticulum"/>
    <property type="evidence" value="ECO:0007669"/>
    <property type="project" value="UniProtKB-SubCell"/>
</dbReference>
<evidence type="ECO:0000256" key="2">
    <source>
        <dbReference type="ARBA" id="ARBA00022448"/>
    </source>
</evidence>
<proteinExistence type="predicted"/>
<reference evidence="7" key="1">
    <citation type="submission" date="2020-03" db="EMBL/GenBank/DDBJ databases">
        <title>Site-based positive gene gene selection in Geosmithia morbida across the United States reveals a broad range of putative effectors and factors for local host and environmental adapation.</title>
        <authorList>
            <person name="Onufrak A."/>
            <person name="Murdoch R.W."/>
            <person name="Gazis R."/>
            <person name="Huff M."/>
            <person name="Staton M."/>
            <person name="Klingeman W."/>
            <person name="Hadziabdic D."/>
        </authorList>
    </citation>
    <scope>NUCLEOTIDE SEQUENCE</scope>
    <source>
        <strain evidence="7">1262</strain>
    </source>
</reference>
<keyword evidence="3" id="KW-0256">Endoplasmic reticulum</keyword>
<comment type="caution">
    <text evidence="7">The sequence shown here is derived from an EMBL/GenBank/DDBJ whole genome shotgun (WGS) entry which is preliminary data.</text>
</comment>
<dbReference type="AlphaFoldDB" id="A0A9P5D2S4"/>
<keyword evidence="4" id="KW-0653">Protein transport</keyword>
<dbReference type="InterPro" id="IPR013244">
    <property type="entry name" value="Sec39_domain"/>
</dbReference>
<evidence type="ECO:0000256" key="3">
    <source>
        <dbReference type="ARBA" id="ARBA00022824"/>
    </source>
</evidence>
<keyword evidence="8" id="KW-1185">Reference proteome</keyword>
<organism evidence="7 8">
    <name type="scientific">Geosmithia morbida</name>
    <dbReference type="NCBI Taxonomy" id="1094350"/>
    <lineage>
        <taxon>Eukaryota</taxon>
        <taxon>Fungi</taxon>
        <taxon>Dikarya</taxon>
        <taxon>Ascomycota</taxon>
        <taxon>Pezizomycotina</taxon>
        <taxon>Sordariomycetes</taxon>
        <taxon>Hypocreomycetidae</taxon>
        <taxon>Hypocreales</taxon>
        <taxon>Bionectriaceae</taxon>
        <taxon>Geosmithia</taxon>
    </lineage>
</organism>
<dbReference type="GO" id="GO:0015031">
    <property type="term" value="P:protein transport"/>
    <property type="evidence" value="ECO:0007669"/>
    <property type="project" value="UniProtKB-KW"/>
</dbReference>
<dbReference type="OrthoDB" id="3434013at2759"/>
<protein>
    <submittedName>
        <fullName evidence="7">Protein transport protein SEC39</fullName>
    </submittedName>
</protein>
<dbReference type="Pfam" id="PF08314">
    <property type="entry name" value="Sec39"/>
    <property type="match status" value="1"/>
</dbReference>
<evidence type="ECO:0000313" key="8">
    <source>
        <dbReference type="Proteomes" id="UP000749293"/>
    </source>
</evidence>
<name>A0A9P5D2S4_9HYPO</name>
<dbReference type="GeneID" id="55967840"/>
<feature type="domain" description="Sec39" evidence="6">
    <location>
        <begin position="11"/>
        <end position="777"/>
    </location>
</feature>
<accession>A0A9P5D2S4</accession>
<evidence type="ECO:0000256" key="1">
    <source>
        <dbReference type="ARBA" id="ARBA00004240"/>
    </source>
</evidence>
<gene>
    <name evidence="7" type="ORF">GMORB2_1610</name>
</gene>
<dbReference type="PANTHER" id="PTHR40787">
    <property type="entry name" value="SECRETED PROTEIN"/>
    <property type="match status" value="1"/>
</dbReference>
<sequence>MSLSLPPSKAVLLAAHYASRADIAALQHLVSQHRSVLSTELVLRILLTYLPETTPPHSYTDFLQQLASGNVSADEQPEYSLDTSAVEDITDAQASKRARKLHLLKLSQSVSLTSDTEDLFVLFLHSRALRMDEEAGMLNHVADLLLPFVDYAPSIKIWMASTFLPLSRRNSEYYTQGSHSLASFEGLSDRSAVQYLLSQTGLSEDRYDSIGRDLRGLLSPWLYNSARWLEEGTGEPGFKCAGWEQVLEWLTLQASRSWPVAVQAIIQWNGPRDVDFEDEARLELEEDKLHYLDQTYTKAALASVYSLSESTMESLEGAYAIVRKARFILGLPSSSSAQEEAEDLPNLSEAGIRNLKATQLAPSFLRNNLLQPNNPFTEPTPQAVDFLTGLVLSAFILTKLGIPCSVKKAGDLALLGDKRDQKSQLVRLVRFACNQALSQGDDYWIRIRRDVLWLHHWGVHADSIQSHSAGKGVFGAVPEHDIEVELLKAILSQSRYFLAQSLYEDVTDLPLPDESVQDAVYHAALDAFDHASNPNRTKGGLRKCNDIMHALPRMVPRTLPAVKRIESLMSAAHSLSGYRLVLKKGEPFRPVVLRVHSDPISIIDKVLEQNAGAYTRLQEFLEIGMNMIIAGFFNDDKKQLGVSPDPQKQDAAMEQAEKRIVAACIFAALREDDFETAYSYVASRLGDLDQTADEWSWKAALKAGEYIRTSNTRQPTHLGTSSANPEIRHLEQRLDCLATALRVAPASQLQPILEVFRRCEEQLDSAIADEAEREAAWDTAGDMQNLPGSYDMPTSTKAYPSRNKPVSAAARQAEEAPMSLFDLSRATARIAQRNLTSLSSLKGLAHGSTQSKTLEPLGQEREERVRRRDQFREAATGTLVSGVGWLIGANVSRNDGAESG</sequence>
<dbReference type="Proteomes" id="UP000749293">
    <property type="component" value="Unassembled WGS sequence"/>
</dbReference>
<evidence type="ECO:0000313" key="7">
    <source>
        <dbReference type="EMBL" id="KAF4121771.1"/>
    </source>
</evidence>
<feature type="region of interest" description="Disordered" evidence="5">
    <location>
        <begin position="842"/>
        <end position="863"/>
    </location>
</feature>